<dbReference type="EMBL" id="CAJNOR010000099">
    <property type="protein sequence ID" value="CAF0796066.1"/>
    <property type="molecule type" value="Genomic_DNA"/>
</dbReference>
<comment type="caution">
    <text evidence="3">The sequence shown here is derived from an EMBL/GenBank/DDBJ whole genome shotgun (WGS) entry which is preliminary data.</text>
</comment>
<accession>A0A815H9R8</accession>
<evidence type="ECO:0000313" key="2">
    <source>
        <dbReference type="EMBL" id="CAF0796066.1"/>
    </source>
</evidence>
<reference evidence="3" key="1">
    <citation type="submission" date="2021-02" db="EMBL/GenBank/DDBJ databases">
        <authorList>
            <person name="Nowell W R."/>
        </authorList>
    </citation>
    <scope>NUCLEOTIDE SEQUENCE</scope>
</reference>
<proteinExistence type="predicted"/>
<organism evidence="3 5">
    <name type="scientific">Adineta ricciae</name>
    <name type="common">Rotifer</name>
    <dbReference type="NCBI Taxonomy" id="249248"/>
    <lineage>
        <taxon>Eukaryota</taxon>
        <taxon>Metazoa</taxon>
        <taxon>Spiralia</taxon>
        <taxon>Gnathifera</taxon>
        <taxon>Rotifera</taxon>
        <taxon>Eurotatoria</taxon>
        <taxon>Bdelloidea</taxon>
        <taxon>Adinetida</taxon>
        <taxon>Adinetidae</taxon>
        <taxon>Adineta</taxon>
    </lineage>
</organism>
<gene>
    <name evidence="3" type="ORF">EDS130_LOCUS33192</name>
    <name evidence="2" type="ORF">XAT740_LOCUS2732</name>
</gene>
<evidence type="ECO:0000313" key="5">
    <source>
        <dbReference type="Proteomes" id="UP000663852"/>
    </source>
</evidence>
<feature type="region of interest" description="Disordered" evidence="1">
    <location>
        <begin position="110"/>
        <end position="133"/>
    </location>
</feature>
<dbReference type="EMBL" id="CAJNOJ010000262">
    <property type="protein sequence ID" value="CAF1349437.1"/>
    <property type="molecule type" value="Genomic_DNA"/>
</dbReference>
<dbReference type="Proteomes" id="UP000663852">
    <property type="component" value="Unassembled WGS sequence"/>
</dbReference>
<evidence type="ECO:0000313" key="4">
    <source>
        <dbReference type="Proteomes" id="UP000663828"/>
    </source>
</evidence>
<evidence type="ECO:0000313" key="3">
    <source>
        <dbReference type="EMBL" id="CAF1349437.1"/>
    </source>
</evidence>
<dbReference type="Proteomes" id="UP000663828">
    <property type="component" value="Unassembled WGS sequence"/>
</dbReference>
<name>A0A815H9R8_ADIRI</name>
<keyword evidence="4" id="KW-1185">Reference proteome</keyword>
<dbReference type="AlphaFoldDB" id="A0A815H9R8"/>
<evidence type="ECO:0000256" key="1">
    <source>
        <dbReference type="SAM" id="MobiDB-lite"/>
    </source>
</evidence>
<sequence>MSKKFRCGRLLLTRDGRVKKVELGGGGGTRTCDCSDEQMTFDDVHNLLLTIYSLPDQKQQTVLYDFQLQPLDVKKFKTLANYMDKYRFNRNSTIVYLCTSEVKIDPPPEIKIESEDSNTHNNSLSVVKSEPAEEPIAESTPSTMEYSFVHAINEMLKIIRELIAQNSSEKVLTKLFENLCLINGYVFSIIVPLQQQSNETEATLYLNNLNNIYDIFVSTNSLIHGSIEKFRHLKAYVELRSSFFQFYNNVRIIRNRWMKVVKNSNVSDIKPKAKENNRRSSVKPLTSDLPSALDEITKIQLKTFRPALDAFRTLLRKTANVATLARFHLSVTESLNKTKNIRERIDLSSVTSVVDGKKEIMNVTKQFAKKLRAEKSTFSKLRSRRSILNAAKAVLRKMRSLGTTIYRVQMRKQEDLPIDDSTTN</sequence>
<dbReference type="OrthoDB" id="10036932at2759"/>
<protein>
    <submittedName>
        <fullName evidence="3">Uncharacterized protein</fullName>
    </submittedName>
</protein>